<dbReference type="Pfam" id="PF08352">
    <property type="entry name" value="oligo_HPY"/>
    <property type="match status" value="2"/>
</dbReference>
<proteinExistence type="inferred from homology"/>
<gene>
    <name evidence="6" type="primary">oppD</name>
    <name evidence="6" type="ORF">GCM10011575_14100</name>
</gene>
<dbReference type="EMBL" id="BMMZ01000003">
    <property type="protein sequence ID" value="GGL56886.1"/>
    <property type="molecule type" value="Genomic_DNA"/>
</dbReference>
<evidence type="ECO:0000256" key="4">
    <source>
        <dbReference type="ARBA" id="ARBA00022840"/>
    </source>
</evidence>
<reference evidence="6" key="1">
    <citation type="journal article" date="2014" name="Int. J. Syst. Evol. Microbiol.">
        <title>Complete genome sequence of Corynebacterium casei LMG S-19264T (=DSM 44701T), isolated from a smear-ripened cheese.</title>
        <authorList>
            <consortium name="US DOE Joint Genome Institute (JGI-PGF)"/>
            <person name="Walter F."/>
            <person name="Albersmeier A."/>
            <person name="Kalinowski J."/>
            <person name="Ruckert C."/>
        </authorList>
    </citation>
    <scope>NUCLEOTIDE SEQUENCE</scope>
    <source>
        <strain evidence="6">CGMCC 4.7306</strain>
    </source>
</reference>
<dbReference type="RefSeq" id="WP_188894499.1">
    <property type="nucleotide sequence ID" value="NZ_BMMZ01000003.1"/>
</dbReference>
<dbReference type="NCBIfam" id="NF008453">
    <property type="entry name" value="PRK11308.1"/>
    <property type="match status" value="2"/>
</dbReference>
<dbReference type="PANTHER" id="PTHR43776:SF7">
    <property type="entry name" value="D,D-DIPEPTIDE TRANSPORT ATP-BINDING PROTEIN DDPF-RELATED"/>
    <property type="match status" value="1"/>
</dbReference>
<comment type="similarity">
    <text evidence="1">Belongs to the ABC transporter superfamily.</text>
</comment>
<evidence type="ECO:0000256" key="1">
    <source>
        <dbReference type="ARBA" id="ARBA00005417"/>
    </source>
</evidence>
<dbReference type="SUPFAM" id="SSF52540">
    <property type="entry name" value="P-loop containing nucleoside triphosphate hydrolases"/>
    <property type="match status" value="2"/>
</dbReference>
<dbReference type="NCBIfam" id="TIGR01727">
    <property type="entry name" value="oligo_HPY"/>
    <property type="match status" value="2"/>
</dbReference>
<dbReference type="InterPro" id="IPR017871">
    <property type="entry name" value="ABC_transporter-like_CS"/>
</dbReference>
<keyword evidence="2" id="KW-0813">Transport</keyword>
<accession>A0A917S5D2</accession>
<dbReference type="Proteomes" id="UP000613840">
    <property type="component" value="Unassembled WGS sequence"/>
</dbReference>
<reference evidence="6" key="2">
    <citation type="submission" date="2020-09" db="EMBL/GenBank/DDBJ databases">
        <authorList>
            <person name="Sun Q."/>
            <person name="Zhou Y."/>
        </authorList>
    </citation>
    <scope>NUCLEOTIDE SEQUENCE</scope>
    <source>
        <strain evidence="6">CGMCC 4.7306</strain>
    </source>
</reference>
<sequence>MTELDTTTEQGARRVTRNTSGVPLLQVDNLSVDFPAPHQPGGVVHAVRGISYQVHEGEFLGIVGESGSGKSVSSMGVIGLLPSSARVRGSIKFRGEELVGKSDASMSSLRGREIAMIFQDPLSALTPVYNIGWQLTEGLKLHDRGLTDRAAQARAVELLRIVGIPSPERRLLSFPHEFSGGMRQRVMIAIAIANDPNLIIADEPTTALDVTIQAQILEVLQKAREITGAAVVLITHDLGVVAGNADRVAVMYAGKLVETGGVDDIFYHPAMPYTAGLLRSVPNMQTAGNQRLVPLEGNPPSLSNLPPGCPFEPRCPAAIDACRTAEPELLPVAGADTADRAAACIRSDEIVSGRLPVSEIFPRPEAQEIKRSRGAEPVIKVHDLVKHFPLTKGAVFRRRVGTVKAVDGVSFELAPGEVLGLVGESGCGKSTTVMEILELAKPQSGAVEINGVDVSELSNKDRLALRKEIQVVFQDPMAAIDPRFTVRDIVAEPMRVHNVPERQQSHKVAEMLELVGLDPATASRYPHEFSGGQRQRIEIARALTTDPKILVLDEPVSALDVSIQAGVINLLEDLRERLSLSYLFVAHDLAVVRQVADKLAVMYLGRIVEYGEAAKIFAEPKHPYTKALMSAVPIPDPEVERNRRRILLEGDLPSPVEDFVGCRFAGRCPLYLQLGEEQQKRCHAEDPQLHDAGGTSAACHYTDQHRLISG</sequence>
<dbReference type="GO" id="GO:0015833">
    <property type="term" value="P:peptide transport"/>
    <property type="evidence" value="ECO:0007669"/>
    <property type="project" value="InterPro"/>
</dbReference>
<dbReference type="SMART" id="SM00382">
    <property type="entry name" value="AAA"/>
    <property type="match status" value="2"/>
</dbReference>
<dbReference type="FunFam" id="3.40.50.300:FF:000016">
    <property type="entry name" value="Oligopeptide ABC transporter ATP-binding component"/>
    <property type="match status" value="2"/>
</dbReference>
<feature type="domain" description="ABC transporter" evidence="5">
    <location>
        <begin position="379"/>
        <end position="629"/>
    </location>
</feature>
<evidence type="ECO:0000313" key="6">
    <source>
        <dbReference type="EMBL" id="GGL56886.1"/>
    </source>
</evidence>
<dbReference type="PROSITE" id="PS50893">
    <property type="entry name" value="ABC_TRANSPORTER_2"/>
    <property type="match status" value="2"/>
</dbReference>
<dbReference type="NCBIfam" id="NF007739">
    <property type="entry name" value="PRK10419.1"/>
    <property type="match status" value="2"/>
</dbReference>
<comment type="caution">
    <text evidence="6">The sequence shown here is derived from an EMBL/GenBank/DDBJ whole genome shotgun (WGS) entry which is preliminary data.</text>
</comment>
<keyword evidence="7" id="KW-1185">Reference proteome</keyword>
<dbReference type="InterPro" id="IPR003439">
    <property type="entry name" value="ABC_transporter-like_ATP-bd"/>
</dbReference>
<evidence type="ECO:0000259" key="5">
    <source>
        <dbReference type="PROSITE" id="PS50893"/>
    </source>
</evidence>
<dbReference type="PANTHER" id="PTHR43776">
    <property type="entry name" value="TRANSPORT ATP-BINDING PROTEIN"/>
    <property type="match status" value="1"/>
</dbReference>
<keyword evidence="3" id="KW-0547">Nucleotide-binding</keyword>
<dbReference type="InterPro" id="IPR013563">
    <property type="entry name" value="Oligopep_ABC_C"/>
</dbReference>
<dbReference type="InterPro" id="IPR050319">
    <property type="entry name" value="ABC_transp_ATP-bind"/>
</dbReference>
<dbReference type="AlphaFoldDB" id="A0A917S5D2"/>
<evidence type="ECO:0000256" key="3">
    <source>
        <dbReference type="ARBA" id="ARBA00022741"/>
    </source>
</evidence>
<dbReference type="Gene3D" id="3.40.50.300">
    <property type="entry name" value="P-loop containing nucleotide triphosphate hydrolases"/>
    <property type="match status" value="2"/>
</dbReference>
<dbReference type="Pfam" id="PF00005">
    <property type="entry name" value="ABC_tran"/>
    <property type="match status" value="2"/>
</dbReference>
<dbReference type="GO" id="GO:0055085">
    <property type="term" value="P:transmembrane transport"/>
    <property type="evidence" value="ECO:0007669"/>
    <property type="project" value="UniProtKB-ARBA"/>
</dbReference>
<dbReference type="GO" id="GO:0016887">
    <property type="term" value="F:ATP hydrolysis activity"/>
    <property type="evidence" value="ECO:0007669"/>
    <property type="project" value="InterPro"/>
</dbReference>
<name>A0A917S5D2_9ACTN</name>
<keyword evidence="4 6" id="KW-0067">ATP-binding</keyword>
<dbReference type="PROSITE" id="PS00211">
    <property type="entry name" value="ABC_TRANSPORTER_1"/>
    <property type="match status" value="2"/>
</dbReference>
<organism evidence="6 7">
    <name type="scientific">Microlunatus endophyticus</name>
    <dbReference type="NCBI Taxonomy" id="1716077"/>
    <lineage>
        <taxon>Bacteria</taxon>
        <taxon>Bacillati</taxon>
        <taxon>Actinomycetota</taxon>
        <taxon>Actinomycetes</taxon>
        <taxon>Propionibacteriales</taxon>
        <taxon>Propionibacteriaceae</taxon>
        <taxon>Microlunatus</taxon>
    </lineage>
</organism>
<evidence type="ECO:0000256" key="2">
    <source>
        <dbReference type="ARBA" id="ARBA00022448"/>
    </source>
</evidence>
<dbReference type="InterPro" id="IPR027417">
    <property type="entry name" value="P-loop_NTPase"/>
</dbReference>
<protein>
    <submittedName>
        <fullName evidence="6">Oligopeptide ABC transporter ATP-binding protein OppF</fullName>
    </submittedName>
</protein>
<evidence type="ECO:0000313" key="7">
    <source>
        <dbReference type="Proteomes" id="UP000613840"/>
    </source>
</evidence>
<dbReference type="CDD" id="cd03257">
    <property type="entry name" value="ABC_NikE_OppD_transporters"/>
    <property type="match status" value="2"/>
</dbReference>
<dbReference type="GO" id="GO:0005524">
    <property type="term" value="F:ATP binding"/>
    <property type="evidence" value="ECO:0007669"/>
    <property type="project" value="UniProtKB-KW"/>
</dbReference>
<feature type="domain" description="ABC transporter" evidence="5">
    <location>
        <begin position="25"/>
        <end position="278"/>
    </location>
</feature>
<dbReference type="InterPro" id="IPR003593">
    <property type="entry name" value="AAA+_ATPase"/>
</dbReference>